<evidence type="ECO:0008006" key="3">
    <source>
        <dbReference type="Google" id="ProtNLM"/>
    </source>
</evidence>
<dbReference type="Proteomes" id="UP001595957">
    <property type="component" value="Unassembled WGS sequence"/>
</dbReference>
<organism evidence="1 2">
    <name type="scientific">Sphingobium tyrosinilyticum</name>
    <dbReference type="NCBI Taxonomy" id="2715436"/>
    <lineage>
        <taxon>Bacteria</taxon>
        <taxon>Pseudomonadati</taxon>
        <taxon>Pseudomonadota</taxon>
        <taxon>Alphaproteobacteria</taxon>
        <taxon>Sphingomonadales</taxon>
        <taxon>Sphingomonadaceae</taxon>
        <taxon>Sphingobium</taxon>
    </lineage>
</organism>
<name>A0ABV9EVR5_9SPHN</name>
<evidence type="ECO:0000313" key="1">
    <source>
        <dbReference type="EMBL" id="MFC4593745.1"/>
    </source>
</evidence>
<proteinExistence type="predicted"/>
<gene>
    <name evidence="1" type="ORF">ACFO3E_06010</name>
</gene>
<keyword evidence="2" id="KW-1185">Reference proteome</keyword>
<reference evidence="2" key="1">
    <citation type="journal article" date="2019" name="Int. J. Syst. Evol. Microbiol.">
        <title>The Global Catalogue of Microorganisms (GCM) 10K type strain sequencing project: providing services to taxonomists for standard genome sequencing and annotation.</title>
        <authorList>
            <consortium name="The Broad Institute Genomics Platform"/>
            <consortium name="The Broad Institute Genome Sequencing Center for Infectious Disease"/>
            <person name="Wu L."/>
            <person name="Ma J."/>
        </authorList>
    </citation>
    <scope>NUCLEOTIDE SEQUENCE [LARGE SCALE GENOMIC DNA]</scope>
    <source>
        <strain evidence="2">NBRC 103632</strain>
    </source>
</reference>
<accession>A0ABV9EVR5</accession>
<protein>
    <recommendedName>
        <fullName evidence="3">Phage tail protein</fullName>
    </recommendedName>
</protein>
<evidence type="ECO:0000313" key="2">
    <source>
        <dbReference type="Proteomes" id="UP001595957"/>
    </source>
</evidence>
<dbReference type="EMBL" id="JBHSFZ010000008">
    <property type="protein sequence ID" value="MFC4593745.1"/>
    <property type="molecule type" value="Genomic_DNA"/>
</dbReference>
<dbReference type="RefSeq" id="WP_380803168.1">
    <property type="nucleotide sequence ID" value="NZ_JBHSFZ010000008.1"/>
</dbReference>
<comment type="caution">
    <text evidence="1">The sequence shown here is derived from an EMBL/GenBank/DDBJ whole genome shotgun (WGS) entry which is preliminary data.</text>
</comment>
<sequence length="678" mass="70184">MPLTLLVTNAGRAALVNAANTGTAPVTIAQVGLTATALVPAPEAVALPGEFKRLATISGDVVADDTIHLIIRDESSDVFTVRSLALYLGDGTLFGIYGQADILIEKSAQAMMLLAIDVQFADVDADTLAFGDTNFLNPPATTSVQGVVELATEAEAETGTDAVRAVTPKGLKTAVTSWLNARFGEGAPSAFVKSLLTVASVGAMRLALELKSAALKDEGAGNGLDADLLDGQHGSYYANVPARLGYTPWGPSNDGAGSGLDADLLDGQDSAYFTNIAARLGFTPVRQGGGTGQLTNVVYIGWSGSRVKVQVDASDMGNLVFDGNIADVWRSSNDGAGSGLDADLLDGQQGSYYTNITARLGYTPANKAGDTFTGRVYLDAQASGASGVANASGGLGEAEVKGNGTGAAMLAFHRPGAFAAYFGIDTDNKWKVGGWSMGAAAYPIWHSGNDGAGSGLDADLLDGQDSSYYTNIAARLGYTPWHAGNDGSGSGLDADLVDGWHRDSIRDWNNLLNKPFNWSGQAGQPSWLWGSNDGNNYYVWNPSNFNVNYANSAGWANSAGYADSAGKLSTASGSAPSYSARAWVNFNGVGAVSIRGAGNVSSITDNGVGNYSVNFSTAMPDGNYAAVGIVSAYSTRWDAHLVVPANSGVLPTTYCQVLTSYGGFDSVDLSYVSLVIHR</sequence>